<accession>A0ACB6ZCC7</accession>
<keyword evidence="2" id="KW-1185">Reference proteome</keyword>
<evidence type="ECO:0000313" key="1">
    <source>
        <dbReference type="EMBL" id="KAF9647184.1"/>
    </source>
</evidence>
<gene>
    <name evidence="1" type="ORF">BDM02DRAFT_3188186</name>
</gene>
<reference evidence="1" key="1">
    <citation type="submission" date="2019-10" db="EMBL/GenBank/DDBJ databases">
        <authorList>
            <consortium name="DOE Joint Genome Institute"/>
            <person name="Kuo A."/>
            <person name="Miyauchi S."/>
            <person name="Kiss E."/>
            <person name="Drula E."/>
            <person name="Kohler A."/>
            <person name="Sanchez-Garcia M."/>
            <person name="Andreopoulos B."/>
            <person name="Barry K.W."/>
            <person name="Bonito G."/>
            <person name="Buee M."/>
            <person name="Carver A."/>
            <person name="Chen C."/>
            <person name="Cichocki N."/>
            <person name="Clum A."/>
            <person name="Culley D."/>
            <person name="Crous P.W."/>
            <person name="Fauchery L."/>
            <person name="Girlanda M."/>
            <person name="Hayes R."/>
            <person name="Keri Z."/>
            <person name="Labutti K."/>
            <person name="Lipzen A."/>
            <person name="Lombard V."/>
            <person name="Magnuson J."/>
            <person name="Maillard F."/>
            <person name="Morin E."/>
            <person name="Murat C."/>
            <person name="Nolan M."/>
            <person name="Ohm R."/>
            <person name="Pangilinan J."/>
            <person name="Pereira M."/>
            <person name="Perotto S."/>
            <person name="Peter M."/>
            <person name="Riley R."/>
            <person name="Sitrit Y."/>
            <person name="Stielow B."/>
            <person name="Szollosi G."/>
            <person name="Zifcakova L."/>
            <person name="Stursova M."/>
            <person name="Spatafora J.W."/>
            <person name="Tedersoo L."/>
            <person name="Vaario L.-M."/>
            <person name="Yamada A."/>
            <person name="Yan M."/>
            <person name="Wang P."/>
            <person name="Xu J."/>
            <person name="Bruns T."/>
            <person name="Baldrian P."/>
            <person name="Vilgalys R."/>
            <person name="Henrissat B."/>
            <person name="Grigoriev I.V."/>
            <person name="Hibbett D."/>
            <person name="Nagy L.G."/>
            <person name="Martin F.M."/>
        </authorList>
    </citation>
    <scope>NUCLEOTIDE SEQUENCE</scope>
    <source>
        <strain evidence="1">P2</strain>
    </source>
</reference>
<comment type="caution">
    <text evidence="1">The sequence shown here is derived from an EMBL/GenBank/DDBJ whole genome shotgun (WGS) entry which is preliminary data.</text>
</comment>
<dbReference type="EMBL" id="MU118039">
    <property type="protein sequence ID" value="KAF9647184.1"/>
    <property type="molecule type" value="Genomic_DNA"/>
</dbReference>
<proteinExistence type="predicted"/>
<evidence type="ECO:0000313" key="2">
    <source>
        <dbReference type="Proteomes" id="UP000886501"/>
    </source>
</evidence>
<name>A0ACB6ZCC7_THEGA</name>
<protein>
    <submittedName>
        <fullName evidence="1">Uncharacterized protein</fullName>
    </submittedName>
</protein>
<sequence>MPANSYPIPRSSTPGRKNKIVNVVKRSFPLRSSRPAKDDDARDSGYSYFHYEERAGRLPTIEQISMGLHLSRTPHLRSTNGRGRLISSEKPAKPDAKPAHRSRATVPPPKPALKKISSLQTAPTSTTPSFTNASTSTSTTLSSAVLRTDRHNSFFTPRLFSRMTKIIPSSQGRPSREAQPDPEMSSPKKLVRFSVDETK</sequence>
<organism evidence="1 2">
    <name type="scientific">Thelephora ganbajun</name>
    <name type="common">Ganba fungus</name>
    <dbReference type="NCBI Taxonomy" id="370292"/>
    <lineage>
        <taxon>Eukaryota</taxon>
        <taxon>Fungi</taxon>
        <taxon>Dikarya</taxon>
        <taxon>Basidiomycota</taxon>
        <taxon>Agaricomycotina</taxon>
        <taxon>Agaricomycetes</taxon>
        <taxon>Thelephorales</taxon>
        <taxon>Thelephoraceae</taxon>
        <taxon>Thelephora</taxon>
    </lineage>
</organism>
<dbReference type="Proteomes" id="UP000886501">
    <property type="component" value="Unassembled WGS sequence"/>
</dbReference>
<reference evidence="1" key="2">
    <citation type="journal article" date="2020" name="Nat. Commun.">
        <title>Large-scale genome sequencing of mycorrhizal fungi provides insights into the early evolution of symbiotic traits.</title>
        <authorList>
            <person name="Miyauchi S."/>
            <person name="Kiss E."/>
            <person name="Kuo A."/>
            <person name="Drula E."/>
            <person name="Kohler A."/>
            <person name="Sanchez-Garcia M."/>
            <person name="Morin E."/>
            <person name="Andreopoulos B."/>
            <person name="Barry K.W."/>
            <person name="Bonito G."/>
            <person name="Buee M."/>
            <person name="Carver A."/>
            <person name="Chen C."/>
            <person name="Cichocki N."/>
            <person name="Clum A."/>
            <person name="Culley D."/>
            <person name="Crous P.W."/>
            <person name="Fauchery L."/>
            <person name="Girlanda M."/>
            <person name="Hayes R.D."/>
            <person name="Keri Z."/>
            <person name="LaButti K."/>
            <person name="Lipzen A."/>
            <person name="Lombard V."/>
            <person name="Magnuson J."/>
            <person name="Maillard F."/>
            <person name="Murat C."/>
            <person name="Nolan M."/>
            <person name="Ohm R.A."/>
            <person name="Pangilinan J."/>
            <person name="Pereira M.F."/>
            <person name="Perotto S."/>
            <person name="Peter M."/>
            <person name="Pfister S."/>
            <person name="Riley R."/>
            <person name="Sitrit Y."/>
            <person name="Stielow J.B."/>
            <person name="Szollosi G."/>
            <person name="Zifcakova L."/>
            <person name="Stursova M."/>
            <person name="Spatafora J.W."/>
            <person name="Tedersoo L."/>
            <person name="Vaario L.M."/>
            <person name="Yamada A."/>
            <person name="Yan M."/>
            <person name="Wang P."/>
            <person name="Xu J."/>
            <person name="Bruns T."/>
            <person name="Baldrian P."/>
            <person name="Vilgalys R."/>
            <person name="Dunand C."/>
            <person name="Henrissat B."/>
            <person name="Grigoriev I.V."/>
            <person name="Hibbett D."/>
            <person name="Nagy L.G."/>
            <person name="Martin F.M."/>
        </authorList>
    </citation>
    <scope>NUCLEOTIDE SEQUENCE</scope>
    <source>
        <strain evidence="1">P2</strain>
    </source>
</reference>